<dbReference type="FunFam" id="2.70.150.10:FF:000002">
    <property type="entry name" value="Copper-transporting ATPase 1, putative"/>
    <property type="match status" value="1"/>
</dbReference>
<evidence type="ECO:0000256" key="7">
    <source>
        <dbReference type="RuleBase" id="RU362081"/>
    </source>
</evidence>
<accession>A0A9Q8SEZ3</accession>
<keyword evidence="4" id="KW-1278">Translocase</keyword>
<name>A0A9Q8SEZ3_9PEZI</name>
<dbReference type="SUPFAM" id="SSF81665">
    <property type="entry name" value="Calcium ATPase, transmembrane domain M"/>
    <property type="match status" value="1"/>
</dbReference>
<dbReference type="InterPro" id="IPR044492">
    <property type="entry name" value="P_typ_ATPase_HD_dom"/>
</dbReference>
<proteinExistence type="inferred from homology"/>
<dbReference type="InterPro" id="IPR001757">
    <property type="entry name" value="P_typ_ATPase"/>
</dbReference>
<comment type="subcellular location">
    <subcellularLocation>
        <location evidence="1 7">Membrane</location>
    </subcellularLocation>
</comment>
<feature type="transmembrane region" description="Helical" evidence="7">
    <location>
        <begin position="687"/>
        <end position="709"/>
    </location>
</feature>
<dbReference type="Gene3D" id="3.30.70.100">
    <property type="match status" value="1"/>
</dbReference>
<dbReference type="RefSeq" id="XP_049137692.1">
    <property type="nucleotide sequence ID" value="XM_049296468.1"/>
</dbReference>
<evidence type="ECO:0000313" key="11">
    <source>
        <dbReference type="Proteomes" id="UP000830671"/>
    </source>
</evidence>
<dbReference type="Pfam" id="PF00122">
    <property type="entry name" value="E1-E2_ATPase"/>
    <property type="match status" value="1"/>
</dbReference>
<keyword evidence="6 7" id="KW-0472">Membrane</keyword>
<dbReference type="PANTHER" id="PTHR46594">
    <property type="entry name" value="P-TYPE CATION-TRANSPORTING ATPASE"/>
    <property type="match status" value="1"/>
</dbReference>
<protein>
    <submittedName>
        <fullName evidence="10">Copper-transporting P-type ATPase</fullName>
    </submittedName>
</protein>
<dbReference type="GO" id="GO:0016020">
    <property type="term" value="C:membrane"/>
    <property type="evidence" value="ECO:0007669"/>
    <property type="project" value="UniProtKB-SubCell"/>
</dbReference>
<dbReference type="SUPFAM" id="SSF55008">
    <property type="entry name" value="HMA, heavy metal-associated domain"/>
    <property type="match status" value="1"/>
</dbReference>
<dbReference type="GO" id="GO:0016887">
    <property type="term" value="F:ATP hydrolysis activity"/>
    <property type="evidence" value="ECO:0007669"/>
    <property type="project" value="InterPro"/>
</dbReference>
<feature type="region of interest" description="Disordered" evidence="8">
    <location>
        <begin position="192"/>
        <end position="234"/>
    </location>
</feature>
<feature type="transmembrane region" description="Helical" evidence="7">
    <location>
        <begin position="506"/>
        <end position="528"/>
    </location>
</feature>
<dbReference type="InterPro" id="IPR006121">
    <property type="entry name" value="HMA_dom"/>
</dbReference>
<evidence type="ECO:0000256" key="8">
    <source>
        <dbReference type="SAM" id="MobiDB-lite"/>
    </source>
</evidence>
<dbReference type="SFLD" id="SFLDS00003">
    <property type="entry name" value="Haloacid_Dehalogenase"/>
    <property type="match status" value="1"/>
</dbReference>
<gene>
    <name evidence="10" type="ORF">CLUP02_17560</name>
</gene>
<dbReference type="GO" id="GO:0019829">
    <property type="term" value="F:ATPase-coupled monoatomic cation transmembrane transporter activity"/>
    <property type="evidence" value="ECO:0007669"/>
    <property type="project" value="InterPro"/>
</dbReference>
<comment type="similarity">
    <text evidence="7">Belongs to the cation transport ATPase (P-type) (TC 3.A.3) family. Type IB subfamily.</text>
</comment>
<dbReference type="InterPro" id="IPR018303">
    <property type="entry name" value="ATPase_P-typ_P_site"/>
</dbReference>
<keyword evidence="7" id="KW-0067">ATP-binding</keyword>
<feature type="transmembrane region" description="Helical" evidence="7">
    <location>
        <begin position="467"/>
        <end position="485"/>
    </location>
</feature>
<dbReference type="Pfam" id="PF24534">
    <property type="entry name" value="HMA_PCA1"/>
    <property type="match status" value="1"/>
</dbReference>
<feature type="transmembrane region" description="Helical" evidence="7">
    <location>
        <begin position="1061"/>
        <end position="1082"/>
    </location>
</feature>
<dbReference type="InterPro" id="IPR008250">
    <property type="entry name" value="ATPase_P-typ_transduc_dom_A_sf"/>
</dbReference>
<feature type="transmembrane region" description="Helical" evidence="7">
    <location>
        <begin position="729"/>
        <end position="755"/>
    </location>
</feature>
<dbReference type="SUPFAM" id="SSF56784">
    <property type="entry name" value="HAD-like"/>
    <property type="match status" value="1"/>
</dbReference>
<dbReference type="Gene3D" id="2.70.150.10">
    <property type="entry name" value="Calcium-transporting ATPase, cytoplasmic transduction domain A"/>
    <property type="match status" value="1"/>
</dbReference>
<keyword evidence="7" id="KW-0547">Nucleotide-binding</keyword>
<keyword evidence="3 7" id="KW-0479">Metal-binding</keyword>
<feature type="transmembrane region" description="Helical" evidence="7">
    <location>
        <begin position="1029"/>
        <end position="1049"/>
    </location>
</feature>
<dbReference type="InterPro" id="IPR059000">
    <property type="entry name" value="ATPase_P-type_domA"/>
</dbReference>
<evidence type="ECO:0000256" key="1">
    <source>
        <dbReference type="ARBA" id="ARBA00004370"/>
    </source>
</evidence>
<feature type="transmembrane region" description="Helical" evidence="7">
    <location>
        <begin position="540"/>
        <end position="560"/>
    </location>
</feature>
<dbReference type="GeneID" id="73351478"/>
<evidence type="ECO:0000256" key="6">
    <source>
        <dbReference type="ARBA" id="ARBA00023136"/>
    </source>
</evidence>
<dbReference type="CDD" id="cd00371">
    <property type="entry name" value="HMA"/>
    <property type="match status" value="1"/>
</dbReference>
<feature type="transmembrane region" description="Helical" evidence="7">
    <location>
        <begin position="442"/>
        <end position="461"/>
    </location>
</feature>
<dbReference type="InterPro" id="IPR056236">
    <property type="entry name" value="HMA_PCA1"/>
</dbReference>
<dbReference type="InterPro" id="IPR036412">
    <property type="entry name" value="HAD-like_sf"/>
</dbReference>
<dbReference type="InterPro" id="IPR023299">
    <property type="entry name" value="ATPase_P-typ_cyto_dom_N"/>
</dbReference>
<dbReference type="EMBL" id="CP019472">
    <property type="protein sequence ID" value="UQC76049.1"/>
    <property type="molecule type" value="Genomic_DNA"/>
</dbReference>
<dbReference type="GO" id="GO:0030003">
    <property type="term" value="P:intracellular monoatomic cation homeostasis"/>
    <property type="evidence" value="ECO:0007669"/>
    <property type="project" value="UniProtKB-ARBA"/>
</dbReference>
<feature type="domain" description="HMA" evidence="9">
    <location>
        <begin position="290"/>
        <end position="357"/>
    </location>
</feature>
<dbReference type="Gene3D" id="3.40.50.1000">
    <property type="entry name" value="HAD superfamily/HAD-like"/>
    <property type="match status" value="1"/>
</dbReference>
<keyword evidence="5 7" id="KW-1133">Transmembrane helix</keyword>
<dbReference type="PROSITE" id="PS01047">
    <property type="entry name" value="HMA_1"/>
    <property type="match status" value="1"/>
</dbReference>
<evidence type="ECO:0000256" key="4">
    <source>
        <dbReference type="ARBA" id="ARBA00022967"/>
    </source>
</evidence>
<dbReference type="NCBIfam" id="TIGR01525">
    <property type="entry name" value="ATPase-IB_hvy"/>
    <property type="match status" value="1"/>
</dbReference>
<dbReference type="InterPro" id="IPR017969">
    <property type="entry name" value="Heavy-metal-associated_CS"/>
</dbReference>
<dbReference type="InterPro" id="IPR036163">
    <property type="entry name" value="HMA_dom_sf"/>
</dbReference>
<feature type="compositionally biased region" description="Basic residues" evidence="8">
    <location>
        <begin position="217"/>
        <end position="233"/>
    </location>
</feature>
<evidence type="ECO:0000256" key="2">
    <source>
        <dbReference type="ARBA" id="ARBA00022692"/>
    </source>
</evidence>
<keyword evidence="2 7" id="KW-0812">Transmembrane</keyword>
<dbReference type="GO" id="GO:0005524">
    <property type="term" value="F:ATP binding"/>
    <property type="evidence" value="ECO:0007669"/>
    <property type="project" value="UniProtKB-UniRule"/>
</dbReference>
<dbReference type="PRINTS" id="PR00119">
    <property type="entry name" value="CATATPASE"/>
</dbReference>
<dbReference type="GO" id="GO:0046872">
    <property type="term" value="F:metal ion binding"/>
    <property type="evidence" value="ECO:0007669"/>
    <property type="project" value="UniProtKB-KW"/>
</dbReference>
<evidence type="ECO:0000259" key="9">
    <source>
        <dbReference type="PROSITE" id="PS50846"/>
    </source>
</evidence>
<dbReference type="Pfam" id="PF00403">
    <property type="entry name" value="HMA"/>
    <property type="match status" value="1"/>
</dbReference>
<reference evidence="10" key="1">
    <citation type="journal article" date="2021" name="Mol. Plant Microbe Interact.">
        <title>Complete Genome Sequence of the Plant-Pathogenic Fungus Colletotrichum lupini.</title>
        <authorList>
            <person name="Baroncelli R."/>
            <person name="Pensec F."/>
            <person name="Da Lio D."/>
            <person name="Boufleur T."/>
            <person name="Vicente I."/>
            <person name="Sarrocco S."/>
            <person name="Picot A."/>
            <person name="Baraldi E."/>
            <person name="Sukno S."/>
            <person name="Thon M."/>
            <person name="Le Floch G."/>
        </authorList>
    </citation>
    <scope>NUCLEOTIDE SEQUENCE</scope>
    <source>
        <strain evidence="10">IMI 504893</strain>
    </source>
</reference>
<dbReference type="KEGG" id="clup:CLUP02_17560"/>
<keyword evidence="11" id="KW-1185">Reference proteome</keyword>
<dbReference type="PROSITE" id="PS50846">
    <property type="entry name" value="HMA_2"/>
    <property type="match status" value="1"/>
</dbReference>
<dbReference type="NCBIfam" id="TIGR01511">
    <property type="entry name" value="ATPase-IB1_Cu"/>
    <property type="match status" value="1"/>
</dbReference>
<dbReference type="PROSITE" id="PS00154">
    <property type="entry name" value="ATPASE_E1_E2"/>
    <property type="match status" value="1"/>
</dbReference>
<dbReference type="PANTHER" id="PTHR46594:SF4">
    <property type="entry name" value="P-TYPE CATION-TRANSPORTING ATPASE"/>
    <property type="match status" value="1"/>
</dbReference>
<evidence type="ECO:0000313" key="10">
    <source>
        <dbReference type="EMBL" id="UQC76049.1"/>
    </source>
</evidence>
<dbReference type="InterPro" id="IPR027256">
    <property type="entry name" value="P-typ_ATPase_IB"/>
</dbReference>
<dbReference type="AlphaFoldDB" id="A0A9Q8SEZ3"/>
<dbReference type="NCBIfam" id="TIGR01494">
    <property type="entry name" value="ATPase_P-type"/>
    <property type="match status" value="1"/>
</dbReference>
<sequence length="1090" mass="115389">MGAGCCSDEPTKDHGCAGPANGSDHGHEHEDNPRLDDCCAGDGACDDALDVNCLDVNCDAETFCDSEDDSTCRSIKLECCTSKEEHCDEKCIVAAAAVECEKSCEDDTAHDGMLSNPGHRQVCLQLTEVGAHEHSHDKDGRHPASACSTHLSKAFEQYSAYLESARCICRSILDRGLPTACCSEQKPAVTAAAAPVKSSAGKKRREPAEAHTTAHAHGQHKHHHHHGIKRRGNKSQAVHDHDMAIKPIRDDQSDCCSGHDVEAPGSAYEKGNLAIDGNMDKDIEKDAGSEHVALVVDGMTCSGCGNKLERTLKGIPGVSGVRVNFVMGNAEFTLDGSAGKADDIIRNTERATGFHCTRMSSDDQTLDILASGPSAKALTDLAIVGISEVCLIDKRTARVTYDPAVIGARTLFNKIGPHSTGLAPPRDDPSVASGRKRMYDQLIKTAAAATLTIPVVVLAWGEKLEPKTRSIISIVLATFVQLIAVPDFYKPAISSLVHSGAVEMDMLVVISITAAYVYSVVGFGFHMADRPLDPREFFETSTLLITLVLLGRLTAAYARIRAVAAVSLRSLQTSTAVVIEDGKDVQIDARLLQYGDKFKVLPHSVVPTDGLVVTGSSEVDESMLTGESVPVFKTSRDTVIAGTINGSGTLIAQLTRLPGKNTVTDIAELVEEAANSKPRIQDIADRVAGWFVPVVTAVAIVVLVVRTVIGVRVHGEPTGKSISTAITYAIAVLAVSCPCALGLAVPMVLVVAGGIAARGGVIIKSAECTERARKVSDVVFDKTGTITEGDLDVLEEQILLADHDEARAITKALVAGNNHPVSTALAKYLASRATREVKVTDPRVIPGAGVEASYNGHKVCAGNPSWTDANALPSVIRFQESNMTILVITSGSIPIAIFGLRTRLRSEAKKVVAQLTRQNIAVHLVSGDQTQAVESVAAQVSIHNVASRRTPSQKRDYVASLMSEGKIVMFVGDGTNDAVAVTQADVGVQLGSAASASDVTRGAADVVLLAGLEGIPFVLEVSRASFHRMVFNFVWSAVYNVLAILLAGGAFEPVHFKIPPAYAGLGEMVSVIPVIVAALTMLGKKIRTEV</sequence>
<dbReference type="InterPro" id="IPR023298">
    <property type="entry name" value="ATPase_P-typ_TM_dom_sf"/>
</dbReference>
<dbReference type="SUPFAM" id="SSF81653">
    <property type="entry name" value="Calcium ATPase, transduction domain A"/>
    <property type="match status" value="1"/>
</dbReference>
<organism evidence="10 11">
    <name type="scientific">Colletotrichum lupini</name>
    <dbReference type="NCBI Taxonomy" id="145971"/>
    <lineage>
        <taxon>Eukaryota</taxon>
        <taxon>Fungi</taxon>
        <taxon>Dikarya</taxon>
        <taxon>Ascomycota</taxon>
        <taxon>Pezizomycotina</taxon>
        <taxon>Sordariomycetes</taxon>
        <taxon>Hypocreomycetidae</taxon>
        <taxon>Glomerellales</taxon>
        <taxon>Glomerellaceae</taxon>
        <taxon>Colletotrichum</taxon>
        <taxon>Colletotrichum acutatum species complex</taxon>
    </lineage>
</organism>
<dbReference type="SFLD" id="SFLDG00002">
    <property type="entry name" value="C1.7:_P-type_atpase_like"/>
    <property type="match status" value="1"/>
</dbReference>
<dbReference type="Pfam" id="PF00702">
    <property type="entry name" value="Hydrolase"/>
    <property type="match status" value="1"/>
</dbReference>
<dbReference type="Gene3D" id="3.40.1110.10">
    <property type="entry name" value="Calcium-transporting ATPase, cytoplasmic domain N"/>
    <property type="match status" value="1"/>
</dbReference>
<dbReference type="InterPro" id="IPR023214">
    <property type="entry name" value="HAD_sf"/>
</dbReference>
<dbReference type="Proteomes" id="UP000830671">
    <property type="component" value="Chromosome 10"/>
</dbReference>
<evidence type="ECO:0000256" key="3">
    <source>
        <dbReference type="ARBA" id="ARBA00022723"/>
    </source>
</evidence>
<dbReference type="SFLD" id="SFLDF00027">
    <property type="entry name" value="p-type_atpase"/>
    <property type="match status" value="1"/>
</dbReference>
<evidence type="ECO:0000256" key="5">
    <source>
        <dbReference type="ARBA" id="ARBA00022989"/>
    </source>
</evidence>